<dbReference type="InterPro" id="IPR018244">
    <property type="entry name" value="Allrgn_V5/Tpx1_CS"/>
</dbReference>
<dbReference type="InterPro" id="IPR035940">
    <property type="entry name" value="CAP_sf"/>
</dbReference>
<dbReference type="OrthoDB" id="43654at2759"/>
<dbReference type="InterPro" id="IPR002413">
    <property type="entry name" value="V5_allergen-like"/>
</dbReference>
<dbReference type="KEGG" id="muo:115477565"/>
<dbReference type="InParanoid" id="A0A6P7Z4G5"/>
<dbReference type="Gene3D" id="3.40.33.10">
    <property type="entry name" value="CAP"/>
    <property type="match status" value="1"/>
</dbReference>
<dbReference type="InterPro" id="IPR014044">
    <property type="entry name" value="CAP_dom"/>
</dbReference>
<feature type="chain" id="PRO_5028101283" evidence="2">
    <location>
        <begin position="25"/>
        <end position="252"/>
    </location>
</feature>
<dbReference type="PRINTS" id="PR00837">
    <property type="entry name" value="V5TPXLIKE"/>
</dbReference>
<gene>
    <name evidence="5" type="primary">LOC115477565</name>
</gene>
<sequence length="252" mass="28834">MPDKRFVCLLLVALEVCLVPRCFSADRDPVPPHNDPVFIKKLLEAHNWLRSRAHPPASNMLDMSWDKRLANLASMWLERCILKPNAYIVPPKKPHPLFKSIGEIRWVREGYADEDPIKEWQLEEQNYHLTTNTCDRKCSSYTQVMWADTYKVGCAARRCKGIEGYEGGSGVIFLCHYGPKGNIPGKRPYLKGEACSKCPDEECVENLCRNEDRAKEIAGEEWLPFSSSAFSFHLYCTTSAVFGQLLAIEFWN</sequence>
<comment type="similarity">
    <text evidence="1">Belongs to the CRISP family.</text>
</comment>
<organism evidence="4 5">
    <name type="scientific">Microcaecilia unicolor</name>
    <dbReference type="NCBI Taxonomy" id="1415580"/>
    <lineage>
        <taxon>Eukaryota</taxon>
        <taxon>Metazoa</taxon>
        <taxon>Chordata</taxon>
        <taxon>Craniata</taxon>
        <taxon>Vertebrata</taxon>
        <taxon>Euteleostomi</taxon>
        <taxon>Amphibia</taxon>
        <taxon>Gymnophiona</taxon>
        <taxon>Siphonopidae</taxon>
        <taxon>Microcaecilia</taxon>
    </lineage>
</organism>
<keyword evidence="2" id="KW-0732">Signal</keyword>
<dbReference type="SUPFAM" id="SSF55797">
    <property type="entry name" value="PR-1-like"/>
    <property type="match status" value="1"/>
</dbReference>
<evidence type="ECO:0000313" key="4">
    <source>
        <dbReference type="Proteomes" id="UP000515156"/>
    </source>
</evidence>
<dbReference type="GeneID" id="115477565"/>
<dbReference type="PRINTS" id="PR00838">
    <property type="entry name" value="V5ALLERGEN"/>
</dbReference>
<name>A0A6P7Z4G5_9AMPH</name>
<dbReference type="PROSITE" id="PS01010">
    <property type="entry name" value="CRISP_2"/>
    <property type="match status" value="1"/>
</dbReference>
<evidence type="ECO:0000259" key="3">
    <source>
        <dbReference type="SMART" id="SM00198"/>
    </source>
</evidence>
<evidence type="ECO:0000256" key="1">
    <source>
        <dbReference type="ARBA" id="ARBA00009923"/>
    </source>
</evidence>
<dbReference type="GO" id="GO:0005576">
    <property type="term" value="C:extracellular region"/>
    <property type="evidence" value="ECO:0007669"/>
    <property type="project" value="InterPro"/>
</dbReference>
<evidence type="ECO:0000256" key="2">
    <source>
        <dbReference type="SAM" id="SignalP"/>
    </source>
</evidence>
<dbReference type="SMART" id="SM00198">
    <property type="entry name" value="SCP"/>
    <property type="match status" value="1"/>
</dbReference>
<dbReference type="Pfam" id="PF00188">
    <property type="entry name" value="CAP"/>
    <property type="match status" value="1"/>
</dbReference>
<dbReference type="PANTHER" id="PTHR10334">
    <property type="entry name" value="CYSTEINE-RICH SECRETORY PROTEIN-RELATED"/>
    <property type="match status" value="1"/>
</dbReference>
<evidence type="ECO:0000313" key="5">
    <source>
        <dbReference type="RefSeq" id="XP_030070380.1"/>
    </source>
</evidence>
<dbReference type="AlphaFoldDB" id="A0A6P7Z4G5"/>
<feature type="domain" description="SCP" evidence="3">
    <location>
        <begin position="37"/>
        <end position="185"/>
    </location>
</feature>
<reference evidence="5" key="1">
    <citation type="submission" date="2025-08" db="UniProtKB">
        <authorList>
            <consortium name="RefSeq"/>
        </authorList>
    </citation>
    <scope>IDENTIFICATION</scope>
</reference>
<keyword evidence="4" id="KW-1185">Reference proteome</keyword>
<dbReference type="RefSeq" id="XP_030070380.1">
    <property type="nucleotide sequence ID" value="XM_030214520.1"/>
</dbReference>
<dbReference type="InterPro" id="IPR001283">
    <property type="entry name" value="CRISP-related"/>
</dbReference>
<protein>
    <submittedName>
        <fullName evidence="5">GLIPR1-like protein 1 isoform X1</fullName>
    </submittedName>
</protein>
<feature type="signal peptide" evidence="2">
    <location>
        <begin position="1"/>
        <end position="24"/>
    </location>
</feature>
<accession>A0A6P7Z4G5</accession>
<dbReference type="Proteomes" id="UP000515156">
    <property type="component" value="Chromosome 9"/>
</dbReference>
<proteinExistence type="inferred from homology"/>